<sequence length="123" mass="13558">MNAQRYQITASTSLILLIALCLAWEGWLAPLKPGGSWMILKGAFLLFPLFGILRGKRYTYKWLSLFIQLYLMEGLTRATSDSGLSQGLATGETLLSVVLFASVVLYIRATRAAPDKEKAAQSN</sequence>
<dbReference type="InterPro" id="IPR018643">
    <property type="entry name" value="DUF2069_membrane"/>
</dbReference>
<evidence type="ECO:0000256" key="1">
    <source>
        <dbReference type="SAM" id="Phobius"/>
    </source>
</evidence>
<protein>
    <submittedName>
        <fullName evidence="2">DUF2069 domain-containing protein</fullName>
    </submittedName>
</protein>
<comment type="caution">
    <text evidence="2">The sequence shown here is derived from an EMBL/GenBank/DDBJ whole genome shotgun (WGS) entry which is preliminary data.</text>
</comment>
<keyword evidence="1" id="KW-0812">Transmembrane</keyword>
<keyword evidence="3" id="KW-1185">Reference proteome</keyword>
<organism evidence="2 3">
    <name type="scientific">Dechloromonas hankyongensis</name>
    <dbReference type="NCBI Taxonomy" id="2908002"/>
    <lineage>
        <taxon>Bacteria</taxon>
        <taxon>Pseudomonadati</taxon>
        <taxon>Pseudomonadota</taxon>
        <taxon>Betaproteobacteria</taxon>
        <taxon>Rhodocyclales</taxon>
        <taxon>Azonexaceae</taxon>
        <taxon>Dechloromonas</taxon>
    </lineage>
</organism>
<dbReference type="RefSeq" id="WP_275711672.1">
    <property type="nucleotide sequence ID" value="NZ_JAKLTN010000002.1"/>
</dbReference>
<feature type="transmembrane region" description="Helical" evidence="1">
    <location>
        <begin position="33"/>
        <end position="53"/>
    </location>
</feature>
<dbReference type="EMBL" id="JAKLTN010000002">
    <property type="protein sequence ID" value="MCG2578340.1"/>
    <property type="molecule type" value="Genomic_DNA"/>
</dbReference>
<reference evidence="2" key="1">
    <citation type="submission" date="2022-01" db="EMBL/GenBank/DDBJ databases">
        <authorList>
            <person name="Jo J.-H."/>
            <person name="Im W.-T."/>
        </authorList>
    </citation>
    <scope>NUCLEOTIDE SEQUENCE</scope>
    <source>
        <strain evidence="2">XY25</strain>
    </source>
</reference>
<evidence type="ECO:0000313" key="2">
    <source>
        <dbReference type="EMBL" id="MCG2578340.1"/>
    </source>
</evidence>
<name>A0ABS9K5B0_9RHOO</name>
<keyword evidence="1" id="KW-0472">Membrane</keyword>
<dbReference type="Pfam" id="PF09842">
    <property type="entry name" value="DUF2069"/>
    <property type="match status" value="1"/>
</dbReference>
<proteinExistence type="predicted"/>
<gene>
    <name evidence="2" type="ORF">LZ012_15205</name>
</gene>
<evidence type="ECO:0000313" key="3">
    <source>
        <dbReference type="Proteomes" id="UP001165384"/>
    </source>
</evidence>
<dbReference type="Proteomes" id="UP001165384">
    <property type="component" value="Unassembled WGS sequence"/>
</dbReference>
<accession>A0ABS9K5B0</accession>
<keyword evidence="1" id="KW-1133">Transmembrane helix</keyword>